<organism evidence="6 7">
    <name type="scientific">Zhenpiania hominis</name>
    <dbReference type="NCBI Taxonomy" id="2763644"/>
    <lineage>
        <taxon>Bacteria</taxon>
        <taxon>Bacillati</taxon>
        <taxon>Bacillota</taxon>
        <taxon>Clostridia</taxon>
        <taxon>Peptostreptococcales</taxon>
        <taxon>Anaerovoracaceae</taxon>
        <taxon>Zhenpiania</taxon>
    </lineage>
</organism>
<dbReference type="InterPro" id="IPR001670">
    <property type="entry name" value="ADH_Fe/GldA"/>
</dbReference>
<sequence length="374" mass="41664">MREILLKPELYKFRTFGELGGTFCLGKRDLIFTTEALYEAFVKPYTRNVPFLRQDIRDGEPTEDMIEEIFAGLDYDSYDRVIAIGGGTVMDIGKLLCVRRTGTVNELFFKRAELIREKQLIAVPTTCGTGSEVTSTSVAIVKDGHGNTTKLGLLSESLIADTACLIPEFLQTLPDEPFAGSLIDALIHATEAFLSPGRATMTSDLFAWKAIELLLEGLKRNREGSCDLRTDYAEELLTAACYAGIAFLQAGCGTVHGLSYPLSGAYLVRHGEANYAFFEAVLDFYQQKNPQGKIRKLQQMIGSVFGCSEEKALRALAEAEHALLPIKQLRQYGVKEADLQLFTQSVFANQKRLVDNSYVPLDEQSVERLYREVY</sequence>
<dbReference type="PANTHER" id="PTHR11496">
    <property type="entry name" value="ALCOHOL DEHYDROGENASE"/>
    <property type="match status" value="1"/>
</dbReference>
<dbReference type="GO" id="GO:0004022">
    <property type="term" value="F:alcohol dehydrogenase (NAD+) activity"/>
    <property type="evidence" value="ECO:0007669"/>
    <property type="project" value="TreeGrafter"/>
</dbReference>
<dbReference type="PROSITE" id="PS00060">
    <property type="entry name" value="ADH_IRON_2"/>
    <property type="match status" value="1"/>
</dbReference>
<dbReference type="Pfam" id="PF25137">
    <property type="entry name" value="ADH_Fe_C"/>
    <property type="match status" value="1"/>
</dbReference>
<evidence type="ECO:0000256" key="2">
    <source>
        <dbReference type="ARBA" id="ARBA00023002"/>
    </source>
</evidence>
<dbReference type="EMBL" id="JACRYT010000029">
    <property type="protein sequence ID" value="MBC6681245.1"/>
    <property type="molecule type" value="Genomic_DNA"/>
</dbReference>
<evidence type="ECO:0000313" key="6">
    <source>
        <dbReference type="EMBL" id="MBC6681245.1"/>
    </source>
</evidence>
<reference evidence="6" key="1">
    <citation type="submission" date="2020-08" db="EMBL/GenBank/DDBJ databases">
        <title>Genome public.</title>
        <authorList>
            <person name="Liu C."/>
            <person name="Sun Q."/>
        </authorList>
    </citation>
    <scope>NUCLEOTIDE SEQUENCE</scope>
    <source>
        <strain evidence="6">BX12</strain>
    </source>
</reference>
<evidence type="ECO:0000256" key="3">
    <source>
        <dbReference type="ARBA" id="ARBA00023027"/>
    </source>
</evidence>
<dbReference type="InterPro" id="IPR056798">
    <property type="entry name" value="ADH_Fe_C"/>
</dbReference>
<dbReference type="Pfam" id="PF00465">
    <property type="entry name" value="Fe-ADH"/>
    <property type="match status" value="1"/>
</dbReference>
<dbReference type="GO" id="GO:0046872">
    <property type="term" value="F:metal ion binding"/>
    <property type="evidence" value="ECO:0007669"/>
    <property type="project" value="InterPro"/>
</dbReference>
<accession>A0A923NRA3</accession>
<gene>
    <name evidence="6" type="ORF">H9L42_15640</name>
</gene>
<evidence type="ECO:0000256" key="1">
    <source>
        <dbReference type="ARBA" id="ARBA00007358"/>
    </source>
</evidence>
<dbReference type="AlphaFoldDB" id="A0A923NRA3"/>
<name>A0A923NRA3_9FIRM</name>
<dbReference type="RefSeq" id="WP_187304339.1">
    <property type="nucleotide sequence ID" value="NZ_CBCTON010000003.1"/>
</dbReference>
<dbReference type="Proteomes" id="UP000602647">
    <property type="component" value="Unassembled WGS sequence"/>
</dbReference>
<dbReference type="InterPro" id="IPR018211">
    <property type="entry name" value="ADH_Fe_CS"/>
</dbReference>
<keyword evidence="3" id="KW-0520">NAD</keyword>
<dbReference type="Gene3D" id="1.20.1090.10">
    <property type="entry name" value="Dehydroquinate synthase-like - alpha domain"/>
    <property type="match status" value="1"/>
</dbReference>
<feature type="domain" description="Fe-containing alcohol dehydrogenase-like C-terminal" evidence="5">
    <location>
        <begin position="180"/>
        <end position="373"/>
    </location>
</feature>
<evidence type="ECO:0000259" key="5">
    <source>
        <dbReference type="Pfam" id="PF25137"/>
    </source>
</evidence>
<dbReference type="Gene3D" id="3.40.50.1970">
    <property type="match status" value="1"/>
</dbReference>
<evidence type="ECO:0000313" key="7">
    <source>
        <dbReference type="Proteomes" id="UP000602647"/>
    </source>
</evidence>
<dbReference type="InterPro" id="IPR039697">
    <property type="entry name" value="Alcohol_dehydrogenase_Fe"/>
</dbReference>
<comment type="caution">
    <text evidence="6">The sequence shown here is derived from an EMBL/GenBank/DDBJ whole genome shotgun (WGS) entry which is preliminary data.</text>
</comment>
<keyword evidence="7" id="KW-1185">Reference proteome</keyword>
<dbReference type="PANTHER" id="PTHR11496:SF102">
    <property type="entry name" value="ALCOHOL DEHYDROGENASE 4"/>
    <property type="match status" value="1"/>
</dbReference>
<dbReference type="SUPFAM" id="SSF56796">
    <property type="entry name" value="Dehydroquinate synthase-like"/>
    <property type="match status" value="1"/>
</dbReference>
<evidence type="ECO:0000259" key="4">
    <source>
        <dbReference type="Pfam" id="PF00465"/>
    </source>
</evidence>
<feature type="domain" description="Alcohol dehydrogenase iron-type/glycerol dehydrogenase GldA" evidence="4">
    <location>
        <begin position="25"/>
        <end position="165"/>
    </location>
</feature>
<keyword evidence="2" id="KW-0560">Oxidoreductase</keyword>
<proteinExistence type="inferred from homology"/>
<protein>
    <submittedName>
        <fullName evidence="6">Iron-containing alcohol dehydrogenase</fullName>
    </submittedName>
</protein>
<comment type="similarity">
    <text evidence="1">Belongs to the iron-containing alcohol dehydrogenase family.</text>
</comment>